<dbReference type="EMBL" id="LPEQ01000024">
    <property type="protein sequence ID" value="KVV55653.1"/>
    <property type="molecule type" value="Genomic_DNA"/>
</dbReference>
<sequence>MDRINISEGCRIDGFLIRGITHAHKTFRPSDWPERLAGVITLFVGEKRPGCRSALTRLATPVVVDGAKCLVVSRELQDVCPDAFEFAMQFARDNELPVDARRY</sequence>
<protein>
    <recommendedName>
        <fullName evidence="3">PhnO</fullName>
    </recommendedName>
</protein>
<dbReference type="Proteomes" id="UP000062317">
    <property type="component" value="Unassembled WGS sequence"/>
</dbReference>
<dbReference type="AlphaFoldDB" id="A0A106DVP2"/>
<name>A0A106DVP2_9BURK</name>
<evidence type="ECO:0000313" key="1">
    <source>
        <dbReference type="EMBL" id="KVV55653.1"/>
    </source>
</evidence>
<evidence type="ECO:0008006" key="3">
    <source>
        <dbReference type="Google" id="ProtNLM"/>
    </source>
</evidence>
<accession>A0A106DVP2</accession>
<dbReference type="Gene3D" id="3.30.70.2340">
    <property type="entry name" value="Uncharacterised protein PF12112 family, DUF3579"/>
    <property type="match status" value="1"/>
</dbReference>
<organism evidence="1 2">
    <name type="scientific">Burkholderia territorii</name>
    <dbReference type="NCBI Taxonomy" id="1503055"/>
    <lineage>
        <taxon>Bacteria</taxon>
        <taxon>Pseudomonadati</taxon>
        <taxon>Pseudomonadota</taxon>
        <taxon>Betaproteobacteria</taxon>
        <taxon>Burkholderiales</taxon>
        <taxon>Burkholderiaceae</taxon>
        <taxon>Burkholderia</taxon>
        <taxon>Burkholderia cepacia complex</taxon>
    </lineage>
</organism>
<dbReference type="InterPro" id="IPR021969">
    <property type="entry name" value="DUF3579"/>
</dbReference>
<reference evidence="1 2" key="1">
    <citation type="submission" date="2015-11" db="EMBL/GenBank/DDBJ databases">
        <title>Expanding the genomic diversity of Burkholderia species for the development of highly accurate diagnostics.</title>
        <authorList>
            <person name="Sahl J."/>
            <person name="Keim P."/>
            <person name="Wagner D."/>
        </authorList>
    </citation>
    <scope>NUCLEOTIDE SEQUENCE [LARGE SCALE GENOMIC DNA]</scope>
    <source>
        <strain evidence="1 2">MSMB1301WGS</strain>
    </source>
</reference>
<dbReference type="Pfam" id="PF12112">
    <property type="entry name" value="DUF3579"/>
    <property type="match status" value="1"/>
</dbReference>
<proteinExistence type="predicted"/>
<evidence type="ECO:0000313" key="2">
    <source>
        <dbReference type="Proteomes" id="UP000062317"/>
    </source>
</evidence>
<comment type="caution">
    <text evidence="1">The sequence shown here is derived from an EMBL/GenBank/DDBJ whole genome shotgun (WGS) entry which is preliminary data.</text>
</comment>
<dbReference type="RefSeq" id="WP_060103373.1">
    <property type="nucleotide sequence ID" value="NZ_LPEQ01000024.1"/>
</dbReference>
<gene>
    <name evidence="1" type="ORF">WT27_25465</name>
</gene>
<keyword evidence="2" id="KW-1185">Reference proteome</keyword>